<evidence type="ECO:0000256" key="2">
    <source>
        <dbReference type="SAM" id="SignalP"/>
    </source>
</evidence>
<dbReference type="Pfam" id="PF13098">
    <property type="entry name" value="Thioredoxin_2"/>
    <property type="match status" value="1"/>
</dbReference>
<gene>
    <name evidence="4" type="ORF">CCY01nite_42520</name>
</gene>
<feature type="signal peptide" evidence="2">
    <location>
        <begin position="1"/>
        <end position="25"/>
    </location>
</feature>
<feature type="coiled-coil region" evidence="1">
    <location>
        <begin position="130"/>
        <end position="157"/>
    </location>
</feature>
<dbReference type="PANTHER" id="PTHR42899:SF1">
    <property type="entry name" value="SPERMATOGENESIS-ASSOCIATED PROTEIN 20"/>
    <property type="match status" value="1"/>
</dbReference>
<sequence>MYAVRGIVKLAAAAILTLCCSVTYAQQSVQFEDISFEAAVAKARSTGKLVFVDVRGMNIMPVTKEVESKVFTQDSVADFFNKNCINIRVNMNSEAGKKFAPHLAMLMYPVYVFFDRDTTQIDFVGAGLVVKDHSLLMEKARKALSEAEMRARNTRSITFTKGSWKEVLAKAKKENKLIFLDAYTTWCRPCIMMAKNVFTLDEVADYYNGHFINVSMDMEKGDGPALVKKYRIKAYPDFLYIDGDGKIVHRNGGYKEAPEFIAVGKQAQQNKK</sequence>
<dbReference type="AlphaFoldDB" id="A0A512RQL9"/>
<keyword evidence="5" id="KW-1185">Reference proteome</keyword>
<dbReference type="PROSITE" id="PS51352">
    <property type="entry name" value="THIOREDOXIN_2"/>
    <property type="match status" value="1"/>
</dbReference>
<name>A0A512RQL9_9BACT</name>
<comment type="caution">
    <text evidence="4">The sequence shown here is derived from an EMBL/GenBank/DDBJ whole genome shotgun (WGS) entry which is preliminary data.</text>
</comment>
<proteinExistence type="predicted"/>
<keyword evidence="2" id="KW-0732">Signal</keyword>
<evidence type="ECO:0000313" key="5">
    <source>
        <dbReference type="Proteomes" id="UP000321436"/>
    </source>
</evidence>
<evidence type="ECO:0000313" key="4">
    <source>
        <dbReference type="EMBL" id="GEP97992.1"/>
    </source>
</evidence>
<keyword evidence="1" id="KW-0175">Coiled coil</keyword>
<dbReference type="InterPro" id="IPR013766">
    <property type="entry name" value="Thioredoxin_domain"/>
</dbReference>
<dbReference type="EMBL" id="BKAU01000005">
    <property type="protein sequence ID" value="GEP97992.1"/>
    <property type="molecule type" value="Genomic_DNA"/>
</dbReference>
<dbReference type="Gene3D" id="3.40.30.10">
    <property type="entry name" value="Glutaredoxin"/>
    <property type="match status" value="2"/>
</dbReference>
<evidence type="ECO:0000259" key="3">
    <source>
        <dbReference type="PROSITE" id="PS51352"/>
    </source>
</evidence>
<dbReference type="InterPro" id="IPR012336">
    <property type="entry name" value="Thioredoxin-like_fold"/>
</dbReference>
<dbReference type="RefSeq" id="WP_222614463.1">
    <property type="nucleotide sequence ID" value="NZ_BKAU01000005.1"/>
</dbReference>
<dbReference type="SUPFAM" id="SSF52833">
    <property type="entry name" value="Thioredoxin-like"/>
    <property type="match status" value="2"/>
</dbReference>
<dbReference type="PANTHER" id="PTHR42899">
    <property type="entry name" value="SPERMATOGENESIS-ASSOCIATED PROTEIN 20"/>
    <property type="match status" value="1"/>
</dbReference>
<organism evidence="4 5">
    <name type="scientific">Chitinophaga cymbidii</name>
    <dbReference type="NCBI Taxonomy" id="1096750"/>
    <lineage>
        <taxon>Bacteria</taxon>
        <taxon>Pseudomonadati</taxon>
        <taxon>Bacteroidota</taxon>
        <taxon>Chitinophagia</taxon>
        <taxon>Chitinophagales</taxon>
        <taxon>Chitinophagaceae</taxon>
        <taxon>Chitinophaga</taxon>
    </lineage>
</organism>
<feature type="domain" description="Thioredoxin" evidence="3">
    <location>
        <begin position="138"/>
        <end position="269"/>
    </location>
</feature>
<dbReference type="InterPro" id="IPR024705">
    <property type="entry name" value="Ssp411"/>
</dbReference>
<feature type="chain" id="PRO_5022101512" description="Thioredoxin domain-containing protein" evidence="2">
    <location>
        <begin position="26"/>
        <end position="272"/>
    </location>
</feature>
<accession>A0A512RQL9</accession>
<dbReference type="Proteomes" id="UP000321436">
    <property type="component" value="Unassembled WGS sequence"/>
</dbReference>
<protein>
    <recommendedName>
        <fullName evidence="3">Thioredoxin domain-containing protein</fullName>
    </recommendedName>
</protein>
<dbReference type="InterPro" id="IPR036249">
    <property type="entry name" value="Thioredoxin-like_sf"/>
</dbReference>
<evidence type="ECO:0000256" key="1">
    <source>
        <dbReference type="SAM" id="Coils"/>
    </source>
</evidence>
<reference evidence="4 5" key="1">
    <citation type="submission" date="2019-07" db="EMBL/GenBank/DDBJ databases">
        <title>Whole genome shotgun sequence of Chitinophaga cymbidii NBRC 109752.</title>
        <authorList>
            <person name="Hosoyama A."/>
            <person name="Uohara A."/>
            <person name="Ohji S."/>
            <person name="Ichikawa N."/>
        </authorList>
    </citation>
    <scope>NUCLEOTIDE SEQUENCE [LARGE SCALE GENOMIC DNA]</scope>
    <source>
        <strain evidence="4 5">NBRC 109752</strain>
    </source>
</reference>